<organism evidence="11 12">
    <name type="scientific">Gilvimarinus japonicus</name>
    <dbReference type="NCBI Taxonomy" id="1796469"/>
    <lineage>
        <taxon>Bacteria</taxon>
        <taxon>Pseudomonadati</taxon>
        <taxon>Pseudomonadota</taxon>
        <taxon>Gammaproteobacteria</taxon>
        <taxon>Cellvibrionales</taxon>
        <taxon>Cellvibrionaceae</taxon>
        <taxon>Gilvimarinus</taxon>
    </lineage>
</organism>
<evidence type="ECO:0000256" key="8">
    <source>
        <dbReference type="ARBA" id="ARBA00030117"/>
    </source>
</evidence>
<dbReference type="NCBIfam" id="TIGR03824">
    <property type="entry name" value="FlgM_jcvi"/>
    <property type="match status" value="1"/>
</dbReference>
<evidence type="ECO:0000256" key="2">
    <source>
        <dbReference type="ARBA" id="ARBA00017823"/>
    </source>
</evidence>
<dbReference type="InterPro" id="IPR035890">
    <property type="entry name" value="Anti-sigma-28_factor_FlgM_sf"/>
</dbReference>
<evidence type="ECO:0000313" key="11">
    <source>
        <dbReference type="EMBL" id="MFC3155153.1"/>
    </source>
</evidence>
<keyword evidence="4" id="KW-1005">Bacterial flagellum biogenesis</keyword>
<feature type="compositionally biased region" description="Polar residues" evidence="9">
    <location>
        <begin position="1"/>
        <end position="16"/>
    </location>
</feature>
<keyword evidence="3" id="KW-0678">Repressor</keyword>
<dbReference type="Proteomes" id="UP001595548">
    <property type="component" value="Unassembled WGS sequence"/>
</dbReference>
<evidence type="ECO:0000256" key="1">
    <source>
        <dbReference type="ARBA" id="ARBA00005322"/>
    </source>
</evidence>
<protein>
    <recommendedName>
        <fullName evidence="2">Negative regulator of flagellin synthesis</fullName>
    </recommendedName>
    <alternativeName>
        <fullName evidence="8">Anti-sigma-28 factor</fullName>
    </alternativeName>
</protein>
<sequence>MVIDTSNTVKTNAPNSGRTTGAAGNARADKTPGNVDSSANNSDDSVALSPEAQNIGRLREAIDNASGVDSERVSAIKQAISEGRFEINPERLAEAMLAQDELLG</sequence>
<accession>A0ABV7HQX7</accession>
<comment type="caution">
    <text evidence="11">The sequence shown here is derived from an EMBL/GenBank/DDBJ whole genome shotgun (WGS) entry which is preliminary data.</text>
</comment>
<feature type="compositionally biased region" description="Low complexity" evidence="9">
    <location>
        <begin position="17"/>
        <end position="26"/>
    </location>
</feature>
<dbReference type="EMBL" id="JBHRTL010000006">
    <property type="protein sequence ID" value="MFC3155153.1"/>
    <property type="molecule type" value="Genomic_DNA"/>
</dbReference>
<comment type="function">
    <text evidence="7">Responsible for the coupling of flagellin expression to flagellar assembly by preventing expression of the flagellin genes when a component of the middle class of proteins is defective. It negatively regulates flagellar genes by inhibiting the activity of FliA by directly binding to FliA.</text>
</comment>
<evidence type="ECO:0000256" key="7">
    <source>
        <dbReference type="ARBA" id="ARBA00024739"/>
    </source>
</evidence>
<dbReference type="RefSeq" id="WP_339615362.1">
    <property type="nucleotide sequence ID" value="NZ_AP031500.1"/>
</dbReference>
<dbReference type="InterPro" id="IPR031316">
    <property type="entry name" value="FlgM_C"/>
</dbReference>
<evidence type="ECO:0000256" key="6">
    <source>
        <dbReference type="ARBA" id="ARBA00023163"/>
    </source>
</evidence>
<feature type="compositionally biased region" description="Low complexity" evidence="9">
    <location>
        <begin position="34"/>
        <end position="47"/>
    </location>
</feature>
<dbReference type="SUPFAM" id="SSF101498">
    <property type="entry name" value="Anti-sigma factor FlgM"/>
    <property type="match status" value="1"/>
</dbReference>
<keyword evidence="11" id="KW-0966">Cell projection</keyword>
<reference evidence="12" key="1">
    <citation type="journal article" date="2019" name="Int. J. Syst. Evol. Microbiol.">
        <title>The Global Catalogue of Microorganisms (GCM) 10K type strain sequencing project: providing services to taxonomists for standard genome sequencing and annotation.</title>
        <authorList>
            <consortium name="The Broad Institute Genomics Platform"/>
            <consortium name="The Broad Institute Genome Sequencing Center for Infectious Disease"/>
            <person name="Wu L."/>
            <person name="Ma J."/>
        </authorList>
    </citation>
    <scope>NUCLEOTIDE SEQUENCE [LARGE SCALE GENOMIC DNA]</scope>
    <source>
        <strain evidence="12">KCTC 52141</strain>
    </source>
</reference>
<feature type="domain" description="Anti-sigma-28 factor FlgM C-terminal" evidence="10">
    <location>
        <begin position="44"/>
        <end position="97"/>
    </location>
</feature>
<gene>
    <name evidence="11" type="primary">flgM</name>
    <name evidence="11" type="ORF">ACFOEB_08060</name>
</gene>
<dbReference type="Pfam" id="PF04316">
    <property type="entry name" value="FlgM"/>
    <property type="match status" value="1"/>
</dbReference>
<feature type="region of interest" description="Disordered" evidence="9">
    <location>
        <begin position="1"/>
        <end position="50"/>
    </location>
</feature>
<evidence type="ECO:0000313" key="12">
    <source>
        <dbReference type="Proteomes" id="UP001595548"/>
    </source>
</evidence>
<keyword evidence="6" id="KW-0804">Transcription</keyword>
<keyword evidence="12" id="KW-1185">Reference proteome</keyword>
<keyword evidence="11" id="KW-0282">Flagellum</keyword>
<keyword evidence="5" id="KW-0805">Transcription regulation</keyword>
<dbReference type="InterPro" id="IPR007412">
    <property type="entry name" value="FlgM"/>
</dbReference>
<evidence type="ECO:0000256" key="3">
    <source>
        <dbReference type="ARBA" id="ARBA00022491"/>
    </source>
</evidence>
<proteinExistence type="inferred from homology"/>
<evidence type="ECO:0000256" key="9">
    <source>
        <dbReference type="SAM" id="MobiDB-lite"/>
    </source>
</evidence>
<name>A0ABV7HQX7_9GAMM</name>
<evidence type="ECO:0000256" key="5">
    <source>
        <dbReference type="ARBA" id="ARBA00023015"/>
    </source>
</evidence>
<evidence type="ECO:0000259" key="10">
    <source>
        <dbReference type="Pfam" id="PF04316"/>
    </source>
</evidence>
<evidence type="ECO:0000256" key="4">
    <source>
        <dbReference type="ARBA" id="ARBA00022795"/>
    </source>
</evidence>
<keyword evidence="11" id="KW-0969">Cilium</keyword>
<comment type="similarity">
    <text evidence="1">Belongs to the FlgM family.</text>
</comment>